<proteinExistence type="predicted"/>
<gene>
    <name evidence="2" type="ORF">GTW20_23865</name>
</gene>
<dbReference type="PANTHER" id="PTHR43162">
    <property type="match status" value="1"/>
</dbReference>
<accession>A0A7K2IZG5</accession>
<feature type="domain" description="NAD(P)-binding" evidence="1">
    <location>
        <begin position="15"/>
        <end position="178"/>
    </location>
</feature>
<dbReference type="InterPro" id="IPR051604">
    <property type="entry name" value="Ergot_Alk_Oxidoreductase"/>
</dbReference>
<evidence type="ECO:0000313" key="2">
    <source>
        <dbReference type="EMBL" id="MYR35214.1"/>
    </source>
</evidence>
<dbReference type="Proteomes" id="UP000467124">
    <property type="component" value="Unassembled WGS sequence"/>
</dbReference>
<dbReference type="SUPFAM" id="SSF51735">
    <property type="entry name" value="NAD(P)-binding Rossmann-fold domains"/>
    <property type="match status" value="1"/>
</dbReference>
<dbReference type="EMBL" id="WWHY01000001">
    <property type="protein sequence ID" value="MYR35214.1"/>
    <property type="molecule type" value="Genomic_DNA"/>
</dbReference>
<sequence length="284" mass="30906">MTQNKEQRPILVTAATGMTGSRVVAGLRARGHEVRAASRSSEWRFDWNDTDTWDRVLEGAGAVYLVQNDENPRVPEFAKRVKALGVERIVLLSARGIDEPDYFEDVTGTPSHLTAEEAVKAGGTEWTILRPGWFAQNFDEGLLADGVRSGVLRLPTAEGAVTWIDAEDIADVAVAALTGEGHHGRTYELGGPRTSTLAEAVGEISAALGREVRYEPVSVEEYVEGLTKEGWSEAGAREMVVALSAIRRGREARISPGVREALGRGPRDFSEYVARNFRRGGDDS</sequence>
<dbReference type="RefSeq" id="WP_161111958.1">
    <property type="nucleotide sequence ID" value="NZ_JBHYPC010000001.1"/>
</dbReference>
<dbReference type="InterPro" id="IPR016040">
    <property type="entry name" value="NAD(P)-bd_dom"/>
</dbReference>
<evidence type="ECO:0000259" key="1">
    <source>
        <dbReference type="Pfam" id="PF13460"/>
    </source>
</evidence>
<dbReference type="Gene3D" id="3.90.25.10">
    <property type="entry name" value="UDP-galactose 4-epimerase, domain 1"/>
    <property type="match status" value="1"/>
</dbReference>
<reference evidence="2 3" key="1">
    <citation type="journal article" date="2019" name="Nat. Commun.">
        <title>The antimicrobial potential of Streptomyces from insect microbiomes.</title>
        <authorList>
            <person name="Chevrette M.G."/>
            <person name="Carlson C.M."/>
            <person name="Ortega H.E."/>
            <person name="Thomas C."/>
            <person name="Ananiev G.E."/>
            <person name="Barns K.J."/>
            <person name="Book A.J."/>
            <person name="Cagnazzo J."/>
            <person name="Carlos C."/>
            <person name="Flanigan W."/>
            <person name="Grubbs K.J."/>
            <person name="Horn H.A."/>
            <person name="Hoffmann F.M."/>
            <person name="Klassen J.L."/>
            <person name="Knack J.J."/>
            <person name="Lewin G.R."/>
            <person name="McDonald B.R."/>
            <person name="Muller L."/>
            <person name="Melo W.G.P."/>
            <person name="Pinto-Tomas A.A."/>
            <person name="Schmitz A."/>
            <person name="Wendt-Pienkowski E."/>
            <person name="Wildman S."/>
            <person name="Zhao M."/>
            <person name="Zhang F."/>
            <person name="Bugni T.S."/>
            <person name="Andes D.R."/>
            <person name="Pupo M.T."/>
            <person name="Currie C.R."/>
        </authorList>
    </citation>
    <scope>NUCLEOTIDE SEQUENCE [LARGE SCALE GENOMIC DNA]</scope>
    <source>
        <strain evidence="2 3">SID5840</strain>
    </source>
</reference>
<name>A0A7K2IZG5_9ACTN</name>
<comment type="caution">
    <text evidence="2">The sequence shown here is derived from an EMBL/GenBank/DDBJ whole genome shotgun (WGS) entry which is preliminary data.</text>
</comment>
<protein>
    <submittedName>
        <fullName evidence="2">NAD(P)H-binding protein</fullName>
    </submittedName>
</protein>
<dbReference type="Pfam" id="PF13460">
    <property type="entry name" value="NAD_binding_10"/>
    <property type="match status" value="1"/>
</dbReference>
<dbReference type="Gene3D" id="3.40.50.720">
    <property type="entry name" value="NAD(P)-binding Rossmann-like Domain"/>
    <property type="match status" value="1"/>
</dbReference>
<dbReference type="AlphaFoldDB" id="A0A7K2IZG5"/>
<evidence type="ECO:0000313" key="3">
    <source>
        <dbReference type="Proteomes" id="UP000467124"/>
    </source>
</evidence>
<dbReference type="PANTHER" id="PTHR43162:SF1">
    <property type="entry name" value="PRESTALK A DIFFERENTIATION PROTEIN A"/>
    <property type="match status" value="1"/>
</dbReference>
<organism evidence="2 3">
    <name type="scientific">Nocardiopsis alba</name>
    <dbReference type="NCBI Taxonomy" id="53437"/>
    <lineage>
        <taxon>Bacteria</taxon>
        <taxon>Bacillati</taxon>
        <taxon>Actinomycetota</taxon>
        <taxon>Actinomycetes</taxon>
        <taxon>Streptosporangiales</taxon>
        <taxon>Nocardiopsidaceae</taxon>
        <taxon>Nocardiopsis</taxon>
    </lineage>
</organism>
<dbReference type="InterPro" id="IPR036291">
    <property type="entry name" value="NAD(P)-bd_dom_sf"/>
</dbReference>